<feature type="domain" description="Peptidase S8/S53" evidence="13">
    <location>
        <begin position="204"/>
        <end position="495"/>
    </location>
</feature>
<protein>
    <submittedName>
        <fullName evidence="14">Serine protease</fullName>
        <ecNumber evidence="14">3.4.21.-</ecNumber>
    </submittedName>
</protein>
<evidence type="ECO:0000256" key="12">
    <source>
        <dbReference type="SAM" id="SignalP"/>
    </source>
</evidence>
<dbReference type="Proteomes" id="UP000540191">
    <property type="component" value="Unassembled WGS sequence"/>
</dbReference>
<dbReference type="FunFam" id="3.40.50.200:FF:000022">
    <property type="entry name" value="Extracellular protease"/>
    <property type="match status" value="1"/>
</dbReference>
<feature type="signal peptide" evidence="12">
    <location>
        <begin position="1"/>
        <end position="30"/>
    </location>
</feature>
<evidence type="ECO:0000256" key="3">
    <source>
        <dbReference type="ARBA" id="ARBA00022525"/>
    </source>
</evidence>
<feature type="compositionally biased region" description="Basic and acidic residues" evidence="11">
    <location>
        <begin position="237"/>
        <end position="248"/>
    </location>
</feature>
<keyword evidence="5 12" id="KW-0732">Signal</keyword>
<dbReference type="InterPro" id="IPR034176">
    <property type="entry name" value="Peptidases_S8_13"/>
</dbReference>
<dbReference type="PRINTS" id="PR00723">
    <property type="entry name" value="SUBTILISIN"/>
</dbReference>
<dbReference type="GO" id="GO:0005576">
    <property type="term" value="C:extracellular region"/>
    <property type="evidence" value="ECO:0007669"/>
    <property type="project" value="UniProtKB-SubCell"/>
</dbReference>
<dbReference type="InterPro" id="IPR022398">
    <property type="entry name" value="Peptidase_S8_His-AS"/>
</dbReference>
<comment type="similarity">
    <text evidence="2 9 10">Belongs to the peptidase S8 family.</text>
</comment>
<comment type="caution">
    <text evidence="14">The sequence shown here is derived from an EMBL/GenBank/DDBJ whole genome shotgun (WGS) entry which is preliminary data.</text>
</comment>
<evidence type="ECO:0000256" key="4">
    <source>
        <dbReference type="ARBA" id="ARBA00022670"/>
    </source>
</evidence>
<dbReference type="InterPro" id="IPR015500">
    <property type="entry name" value="Peptidase_S8_subtilisin-rel"/>
</dbReference>
<keyword evidence="4 9" id="KW-0645">Protease</keyword>
<reference evidence="14 15" key="1">
    <citation type="submission" date="2020-08" db="EMBL/GenBank/DDBJ databases">
        <title>Sequencing the genomes of 1000 actinobacteria strains.</title>
        <authorList>
            <person name="Klenk H.-P."/>
        </authorList>
    </citation>
    <scope>NUCLEOTIDE SEQUENCE [LARGE SCALE GENOMIC DNA]</scope>
    <source>
        <strain evidence="14 15">DSM 23974</strain>
    </source>
</reference>
<evidence type="ECO:0000313" key="15">
    <source>
        <dbReference type="Proteomes" id="UP000540191"/>
    </source>
</evidence>
<feature type="region of interest" description="Disordered" evidence="11">
    <location>
        <begin position="504"/>
        <end position="547"/>
    </location>
</feature>
<dbReference type="PANTHER" id="PTHR43806:SF11">
    <property type="entry name" value="CEREVISIN-RELATED"/>
    <property type="match status" value="1"/>
</dbReference>
<keyword evidence="6 9" id="KW-0378">Hydrolase</keyword>
<dbReference type="InterPro" id="IPR023828">
    <property type="entry name" value="Peptidase_S8_Ser-AS"/>
</dbReference>
<keyword evidence="15" id="KW-1185">Reference proteome</keyword>
<dbReference type="InterPro" id="IPR050131">
    <property type="entry name" value="Peptidase_S8_subtilisin-like"/>
</dbReference>
<keyword evidence="8" id="KW-0865">Zymogen</keyword>
<dbReference type="InterPro" id="IPR023827">
    <property type="entry name" value="Peptidase_S8_Asp-AS"/>
</dbReference>
<dbReference type="EC" id="3.4.21.-" evidence="14"/>
<dbReference type="GO" id="GO:0004252">
    <property type="term" value="F:serine-type endopeptidase activity"/>
    <property type="evidence" value="ECO:0007669"/>
    <property type="project" value="UniProtKB-UniRule"/>
</dbReference>
<feature type="active site" description="Charge relay system" evidence="9">
    <location>
        <position position="272"/>
    </location>
</feature>
<dbReference type="PANTHER" id="PTHR43806">
    <property type="entry name" value="PEPTIDASE S8"/>
    <property type="match status" value="1"/>
</dbReference>
<name>A0A7W7DX24_9MICC</name>
<evidence type="ECO:0000256" key="10">
    <source>
        <dbReference type="RuleBase" id="RU003355"/>
    </source>
</evidence>
<dbReference type="EMBL" id="JACHNA010000001">
    <property type="protein sequence ID" value="MBB4734508.1"/>
    <property type="molecule type" value="Genomic_DNA"/>
</dbReference>
<dbReference type="AlphaFoldDB" id="A0A7W7DX24"/>
<evidence type="ECO:0000256" key="8">
    <source>
        <dbReference type="ARBA" id="ARBA00023145"/>
    </source>
</evidence>
<organism evidence="14 15">
    <name type="scientific">Micrococcus cohnii</name>
    <dbReference type="NCBI Taxonomy" id="993416"/>
    <lineage>
        <taxon>Bacteria</taxon>
        <taxon>Bacillati</taxon>
        <taxon>Actinomycetota</taxon>
        <taxon>Actinomycetes</taxon>
        <taxon>Micrococcales</taxon>
        <taxon>Micrococcaceae</taxon>
        <taxon>Micrococcus</taxon>
    </lineage>
</organism>
<feature type="chain" id="PRO_5039373079" evidence="12">
    <location>
        <begin position="31"/>
        <end position="676"/>
    </location>
</feature>
<evidence type="ECO:0000256" key="9">
    <source>
        <dbReference type="PROSITE-ProRule" id="PRU01240"/>
    </source>
</evidence>
<dbReference type="InterPro" id="IPR036852">
    <property type="entry name" value="Peptidase_S8/S53_dom_sf"/>
</dbReference>
<evidence type="ECO:0000256" key="2">
    <source>
        <dbReference type="ARBA" id="ARBA00011073"/>
    </source>
</evidence>
<dbReference type="GO" id="GO:0006508">
    <property type="term" value="P:proteolysis"/>
    <property type="evidence" value="ECO:0007669"/>
    <property type="project" value="UniProtKB-KW"/>
</dbReference>
<evidence type="ECO:0000259" key="13">
    <source>
        <dbReference type="Pfam" id="PF00082"/>
    </source>
</evidence>
<dbReference type="CDD" id="cd07496">
    <property type="entry name" value="Peptidases_S8_13"/>
    <property type="match status" value="1"/>
</dbReference>
<dbReference type="RefSeq" id="WP_184240716.1">
    <property type="nucleotide sequence ID" value="NZ_JACHNA010000001.1"/>
</dbReference>
<dbReference type="PROSITE" id="PS51892">
    <property type="entry name" value="SUBTILASE"/>
    <property type="match status" value="1"/>
</dbReference>
<feature type="active site" description="Charge relay system" evidence="9">
    <location>
        <position position="213"/>
    </location>
</feature>
<dbReference type="Gene3D" id="3.40.50.200">
    <property type="entry name" value="Peptidase S8/S53 domain"/>
    <property type="match status" value="1"/>
</dbReference>
<sequence>MANINEVRATGPRRAGAALAAAVLTGTALASAPLTAGAVDGAAESKGTETKAAESKGAASPLHGLVAAQDVQVDPNADGYDQFIVTYKEGASAAATEKGRAQAWGQAAREAGVSVQEKRQMATGARVVTADKKLQGEDAEAFMRQVEADPSVESVEPDVMMTINREDSSASPLLEPQDSLYDQLWGLHGENGMNVPPAWDKTTGEGATVAVLDTGIVSHPDLDPNVQGGYDFISRAEGARDGDGRDSDPQDEGDWFQGGECGSGTGSGSSWHGTHVAGTVAAATDSEGVVGVAPDATIQPVRVLGKCGGSLSDITDAIIWSAGGDVPGVPRNENPADVINMSLGGGGMCGSTYQQAIDFAVQQGTSVVVAAGNENQPAANVRPASCDNVITVGATDKSGNRSYFSNYGDAVDVAAPGGDTRTQGGGILSTVDTGQTSPQGPGHAEYQGTSMATPHVAGVAALMAAQGQLSPAEVEAKLKENARPIPGECPEGCGAGLVDAAATLGASDGTDPEPTPDPDPEPTPDPEPVDGVVTNGGFEQGTEGWTGNPADFVAEGDQALSGTHFAELNGQGRSNTAVIEQEIQVPEEGGQLSYNVQVDTEETTQYSERDTLRVQVKDGYFGTYTLGSHSNLDAGDYSSESVDLSNFAGKTVTLRFVGQEDYFDATTFRVDDVAVN</sequence>
<keyword evidence="3" id="KW-0964">Secreted</keyword>
<evidence type="ECO:0000256" key="1">
    <source>
        <dbReference type="ARBA" id="ARBA00004613"/>
    </source>
</evidence>
<dbReference type="InterPro" id="IPR000209">
    <property type="entry name" value="Peptidase_S8/S53_dom"/>
</dbReference>
<evidence type="ECO:0000313" key="14">
    <source>
        <dbReference type="EMBL" id="MBB4734508.1"/>
    </source>
</evidence>
<gene>
    <name evidence="14" type="ORF">HDA30_000016</name>
</gene>
<dbReference type="Pfam" id="PF00082">
    <property type="entry name" value="Peptidase_S8"/>
    <property type="match status" value="1"/>
</dbReference>
<comment type="subcellular location">
    <subcellularLocation>
        <location evidence="1">Secreted</location>
    </subcellularLocation>
</comment>
<accession>A0A7W7DX24</accession>
<dbReference type="PROSITE" id="PS00138">
    <property type="entry name" value="SUBTILASE_SER"/>
    <property type="match status" value="1"/>
</dbReference>
<proteinExistence type="inferred from homology"/>
<evidence type="ECO:0000256" key="5">
    <source>
        <dbReference type="ARBA" id="ARBA00022729"/>
    </source>
</evidence>
<evidence type="ECO:0000256" key="6">
    <source>
        <dbReference type="ARBA" id="ARBA00022801"/>
    </source>
</evidence>
<feature type="region of interest" description="Disordered" evidence="11">
    <location>
        <begin position="236"/>
        <end position="273"/>
    </location>
</feature>
<keyword evidence="7 9" id="KW-0720">Serine protease</keyword>
<evidence type="ECO:0000256" key="11">
    <source>
        <dbReference type="SAM" id="MobiDB-lite"/>
    </source>
</evidence>
<feature type="compositionally biased region" description="Acidic residues" evidence="11">
    <location>
        <begin position="510"/>
        <end position="528"/>
    </location>
</feature>
<dbReference type="Gene3D" id="2.60.120.260">
    <property type="entry name" value="Galactose-binding domain-like"/>
    <property type="match status" value="1"/>
</dbReference>
<evidence type="ECO:0000256" key="7">
    <source>
        <dbReference type="ARBA" id="ARBA00022825"/>
    </source>
</evidence>
<dbReference type="PROSITE" id="PS00136">
    <property type="entry name" value="SUBTILASE_ASP"/>
    <property type="match status" value="1"/>
</dbReference>
<dbReference type="PROSITE" id="PS00137">
    <property type="entry name" value="SUBTILASE_HIS"/>
    <property type="match status" value="1"/>
</dbReference>
<feature type="active site" description="Charge relay system" evidence="9">
    <location>
        <position position="450"/>
    </location>
</feature>
<dbReference type="SUPFAM" id="SSF52743">
    <property type="entry name" value="Subtilisin-like"/>
    <property type="match status" value="1"/>
</dbReference>